<organism evidence="2 3">
    <name type="scientific">Glaciecola punicea ACAM 611</name>
    <dbReference type="NCBI Taxonomy" id="1121923"/>
    <lineage>
        <taxon>Bacteria</taxon>
        <taxon>Pseudomonadati</taxon>
        <taxon>Pseudomonadota</taxon>
        <taxon>Gammaproteobacteria</taxon>
        <taxon>Alteromonadales</taxon>
        <taxon>Alteromonadaceae</taxon>
        <taxon>Glaciecola</taxon>
    </lineage>
</organism>
<keyword evidence="2" id="KW-0540">Nuclease</keyword>
<dbReference type="RefSeq" id="WP_006004568.1">
    <property type="nucleotide sequence ID" value="NZ_BAET01000013.1"/>
</dbReference>
<reference evidence="2 3" key="2">
    <citation type="journal article" date="2017" name="Antonie Van Leeuwenhoek">
        <title>Rhizobium rhizosphaerae sp. nov., a novel species isolated from rice rhizosphere.</title>
        <authorList>
            <person name="Zhao J.J."/>
            <person name="Zhang J."/>
            <person name="Zhang R.J."/>
            <person name="Zhang C.W."/>
            <person name="Yin H.Q."/>
            <person name="Zhang X.X."/>
        </authorList>
    </citation>
    <scope>NUCLEOTIDE SEQUENCE [LARGE SCALE GENOMIC DNA]</scope>
    <source>
        <strain evidence="2 3">ACAM 611</strain>
    </source>
</reference>
<reference evidence="2 3" key="1">
    <citation type="journal article" date="2012" name="J. Bacteriol.">
        <title>Genome sequence of proteorhodopsin-containing sea ice bacterium Glaciecola punicea ACAM 611T.</title>
        <authorList>
            <person name="Qin Q.-L."/>
            <person name="Xie B.-B."/>
            <person name="Shu Y.-L."/>
            <person name="Rong J.-C."/>
            <person name="Zhao D.-L."/>
            <person name="Zhang X.-Y."/>
            <person name="Chen X.-L."/>
            <person name="Zhou B.-C."/>
            <person name="Zhanga Y.-Z."/>
        </authorList>
    </citation>
    <scope>NUCLEOTIDE SEQUENCE [LARGE SCALE GENOMIC DNA]</scope>
    <source>
        <strain evidence="2 3">ACAM 611</strain>
    </source>
</reference>
<feature type="domain" description="Endonuclease/exonuclease/phosphatase" evidence="1">
    <location>
        <begin position="35"/>
        <end position="359"/>
    </location>
</feature>
<comment type="caution">
    <text evidence="2">The sequence shown here is derived from an EMBL/GenBank/DDBJ whole genome shotgun (WGS) entry which is preliminary data.</text>
</comment>
<dbReference type="EMBL" id="BAET01000013">
    <property type="protein sequence ID" value="GAB55461.1"/>
    <property type="molecule type" value="Genomic_DNA"/>
</dbReference>
<dbReference type="GO" id="GO:0004527">
    <property type="term" value="F:exonuclease activity"/>
    <property type="evidence" value="ECO:0007669"/>
    <property type="project" value="UniProtKB-KW"/>
</dbReference>
<accession>H5TAY4</accession>
<gene>
    <name evidence="2" type="ORF">GPUN_1337</name>
</gene>
<name>H5TAY4_9ALTE</name>
<evidence type="ECO:0000313" key="2">
    <source>
        <dbReference type="EMBL" id="GAB55461.1"/>
    </source>
</evidence>
<keyword evidence="2" id="KW-0269">Exonuclease</keyword>
<dbReference type="InterPro" id="IPR005135">
    <property type="entry name" value="Endo/exonuclease/phosphatase"/>
</dbReference>
<evidence type="ECO:0000259" key="1">
    <source>
        <dbReference type="Pfam" id="PF03372"/>
    </source>
</evidence>
<keyword evidence="2" id="KW-0378">Hydrolase</keyword>
<proteinExistence type="predicted"/>
<dbReference type="eggNOG" id="COG4222">
    <property type="taxonomic scope" value="Bacteria"/>
</dbReference>
<dbReference type="AlphaFoldDB" id="H5TAY4"/>
<protein>
    <submittedName>
        <fullName evidence="2">Endonuclease/exonuclease/phosphatase family protein</fullName>
    </submittedName>
</protein>
<keyword evidence="2" id="KW-0255">Endonuclease</keyword>
<evidence type="ECO:0000313" key="3">
    <source>
        <dbReference type="Proteomes" id="UP000053586"/>
    </source>
</evidence>
<dbReference type="Pfam" id="PF03372">
    <property type="entry name" value="Exo_endo_phos"/>
    <property type="match status" value="1"/>
</dbReference>
<dbReference type="InterPro" id="IPR036691">
    <property type="entry name" value="Endo/exonu/phosph_ase_sf"/>
</dbReference>
<sequence>MPIRVAIFNVSMEGTNYVVLEQAVKGNELSQHLQARNHPQIKNIAEIIQRIRPDVILLNEFDYSPQSSLDIQHFIKNYLQVSQSENPIIDFPYFFAGPVNTGVDSGLDLDGDGNASGIRGDAFGFGLYPGHYGMAVLSKFPIQTQQIRTFQYFLWKDMPNNLLETVKNEDGSDYYSEQAQQILRLSSKSHWDVPIKVGNQSLHILSSHPTPPVFDGYEDRNGKRNHDEIRFWTDYISGSESSAYIYDDKGQRGGLLGEHFIVAGDLNASPVEGSAMPSGISGLINHPRINDTMSPKSEGGRTHSPDNINGAEHTAGWRMRVDYVLPSSSLKVANSGVFWPTQDDPLHHLIKDRQSSSDHKLVWVDVDMSK</sequence>
<dbReference type="SUPFAM" id="SSF56219">
    <property type="entry name" value="DNase I-like"/>
    <property type="match status" value="1"/>
</dbReference>
<dbReference type="Gene3D" id="3.60.10.10">
    <property type="entry name" value="Endonuclease/exonuclease/phosphatase"/>
    <property type="match status" value="1"/>
</dbReference>
<keyword evidence="3" id="KW-1185">Reference proteome</keyword>
<dbReference type="Proteomes" id="UP000053586">
    <property type="component" value="Unassembled WGS sequence"/>
</dbReference>
<dbReference type="STRING" id="56804.BAE46_05565"/>
<dbReference type="GO" id="GO:0004519">
    <property type="term" value="F:endonuclease activity"/>
    <property type="evidence" value="ECO:0007669"/>
    <property type="project" value="UniProtKB-KW"/>
</dbReference>